<name>A0A226E9P2_FOLCA</name>
<evidence type="ECO:0000256" key="7">
    <source>
        <dbReference type="ARBA" id="ARBA00023015"/>
    </source>
</evidence>
<comment type="caution">
    <text evidence="14">The sequence shown here is derived from an EMBL/GenBank/DDBJ whole genome shotgun (WGS) entry which is preliminary data.</text>
</comment>
<dbReference type="AlphaFoldDB" id="A0A226E9P2"/>
<dbReference type="OrthoDB" id="8117402at2759"/>
<evidence type="ECO:0000256" key="10">
    <source>
        <dbReference type="ARBA" id="ARBA00023242"/>
    </source>
</evidence>
<keyword evidence="5 11" id="KW-0863">Zinc-finger</keyword>
<keyword evidence="4" id="KW-0677">Repeat</keyword>
<feature type="domain" description="C2H2-type" evidence="13">
    <location>
        <begin position="408"/>
        <end position="437"/>
    </location>
</feature>
<dbReference type="Proteomes" id="UP000198287">
    <property type="component" value="Unassembled WGS sequence"/>
</dbReference>
<dbReference type="PANTHER" id="PTHR24394">
    <property type="entry name" value="ZINC FINGER PROTEIN"/>
    <property type="match status" value="1"/>
</dbReference>
<feature type="domain" description="C2H2-type" evidence="13">
    <location>
        <begin position="245"/>
        <end position="273"/>
    </location>
</feature>
<evidence type="ECO:0000256" key="5">
    <source>
        <dbReference type="ARBA" id="ARBA00022771"/>
    </source>
</evidence>
<evidence type="ECO:0000259" key="13">
    <source>
        <dbReference type="PROSITE" id="PS50157"/>
    </source>
</evidence>
<evidence type="ECO:0000256" key="12">
    <source>
        <dbReference type="SAM" id="MobiDB-lite"/>
    </source>
</evidence>
<dbReference type="SMART" id="SM00355">
    <property type="entry name" value="ZnF_C2H2"/>
    <property type="match status" value="4"/>
</dbReference>
<dbReference type="Gene3D" id="3.30.160.60">
    <property type="entry name" value="Classic Zinc Finger"/>
    <property type="match status" value="3"/>
</dbReference>
<evidence type="ECO:0000313" key="14">
    <source>
        <dbReference type="EMBL" id="OXA54090.1"/>
    </source>
</evidence>
<keyword evidence="3" id="KW-0479">Metal-binding</keyword>
<evidence type="ECO:0000256" key="8">
    <source>
        <dbReference type="ARBA" id="ARBA00023125"/>
    </source>
</evidence>
<dbReference type="PROSITE" id="PS00028">
    <property type="entry name" value="ZINC_FINGER_C2H2_1"/>
    <property type="match status" value="2"/>
</dbReference>
<proteinExistence type="predicted"/>
<evidence type="ECO:0000256" key="4">
    <source>
        <dbReference type="ARBA" id="ARBA00022737"/>
    </source>
</evidence>
<feature type="domain" description="C2H2-type" evidence="13">
    <location>
        <begin position="380"/>
        <end position="407"/>
    </location>
</feature>
<evidence type="ECO:0000256" key="2">
    <source>
        <dbReference type="ARBA" id="ARBA00004123"/>
    </source>
</evidence>
<dbReference type="EMBL" id="LNIX01000005">
    <property type="protein sequence ID" value="OXA54090.1"/>
    <property type="molecule type" value="Genomic_DNA"/>
</dbReference>
<dbReference type="FunFam" id="3.30.160.60:FF:000097">
    <property type="entry name" value="Zinc finger protein"/>
    <property type="match status" value="1"/>
</dbReference>
<evidence type="ECO:0000313" key="15">
    <source>
        <dbReference type="Proteomes" id="UP000198287"/>
    </source>
</evidence>
<protein>
    <submittedName>
        <fullName evidence="14">Oocyte zinc finger protein XlCOF7.1</fullName>
    </submittedName>
</protein>
<dbReference type="SUPFAM" id="SSF57667">
    <property type="entry name" value="beta-beta-alpha zinc fingers"/>
    <property type="match status" value="2"/>
</dbReference>
<keyword evidence="7" id="KW-0805">Transcription regulation</keyword>
<feature type="domain" description="C2H2-type" evidence="13">
    <location>
        <begin position="281"/>
        <end position="311"/>
    </location>
</feature>
<keyword evidence="10" id="KW-0539">Nucleus</keyword>
<dbReference type="Pfam" id="PF00096">
    <property type="entry name" value="zf-C2H2"/>
    <property type="match status" value="4"/>
</dbReference>
<dbReference type="PANTHER" id="PTHR24394:SF29">
    <property type="entry name" value="MYONEURIN"/>
    <property type="match status" value="1"/>
</dbReference>
<keyword evidence="15" id="KW-1185">Reference proteome</keyword>
<feature type="region of interest" description="Disordered" evidence="12">
    <location>
        <begin position="170"/>
        <end position="200"/>
    </location>
</feature>
<keyword evidence="8" id="KW-0238">DNA-binding</keyword>
<dbReference type="InterPro" id="IPR013087">
    <property type="entry name" value="Znf_C2H2_type"/>
</dbReference>
<comment type="function">
    <text evidence="1">May be involved in transcriptional regulation.</text>
</comment>
<evidence type="ECO:0000256" key="11">
    <source>
        <dbReference type="PROSITE-ProRule" id="PRU00042"/>
    </source>
</evidence>
<dbReference type="GO" id="GO:0000981">
    <property type="term" value="F:DNA-binding transcription factor activity, RNA polymerase II-specific"/>
    <property type="evidence" value="ECO:0007669"/>
    <property type="project" value="TreeGrafter"/>
</dbReference>
<evidence type="ECO:0000256" key="9">
    <source>
        <dbReference type="ARBA" id="ARBA00023163"/>
    </source>
</evidence>
<keyword evidence="9" id="KW-0804">Transcription</keyword>
<dbReference type="OMA" id="HRTRCEK"/>
<evidence type="ECO:0000256" key="3">
    <source>
        <dbReference type="ARBA" id="ARBA00022723"/>
    </source>
</evidence>
<evidence type="ECO:0000256" key="6">
    <source>
        <dbReference type="ARBA" id="ARBA00022833"/>
    </source>
</evidence>
<dbReference type="GO" id="GO:0003677">
    <property type="term" value="F:DNA binding"/>
    <property type="evidence" value="ECO:0007669"/>
    <property type="project" value="UniProtKB-KW"/>
</dbReference>
<keyword evidence="6" id="KW-0862">Zinc</keyword>
<dbReference type="PROSITE" id="PS50157">
    <property type="entry name" value="ZINC_FINGER_C2H2_2"/>
    <property type="match status" value="4"/>
</dbReference>
<dbReference type="GO" id="GO:0008270">
    <property type="term" value="F:zinc ion binding"/>
    <property type="evidence" value="ECO:0007669"/>
    <property type="project" value="UniProtKB-KW"/>
</dbReference>
<sequence length="448" mass="50971">MGEPTDLNQHCFVCGLSKLASLTQPRRRYGELTTIFKALLMLTPLRDMIPPLVYDNFTTNVETCTDCLSTIKEVCALRQEISNLQTELDGLLDRARIKLTNYPEKCIKKNSRQGKKRRNSFRATATTDEEVIQIKEEFEDVEYFCEDGGVILPDASLEDIEIEESIHNDLQDDDGFANLSPESLINDDEDPDYSPSTRNDKSLNCAKRGKLLNKLSHVVRPEVVSHDDNSIPSAPDGDTSRNKDFCCSKCGKVFSSRSHVTRHEVEVCKLPDPSSTRLKFHPCGQDDCDRKFASRTDLTRHWRSSHNLDKATIRELTQQRGVPRSSKSVVVPQKDLVGPHPCSKCGKVLKKFLYRISHEVTVCKIPYTDEELAQMGAKFYYCDQCEKKFINRKDLVSHQLVHTGAKPFQCTNCGTSFTQSSQLYVHHRTRCEKSQKPNVVKNQEQVMN</sequence>
<accession>A0A226E9P2</accession>
<reference evidence="14 15" key="1">
    <citation type="submission" date="2015-12" db="EMBL/GenBank/DDBJ databases">
        <title>The genome of Folsomia candida.</title>
        <authorList>
            <person name="Faddeeva A."/>
            <person name="Derks M.F."/>
            <person name="Anvar Y."/>
            <person name="Smit S."/>
            <person name="Van Straalen N."/>
            <person name="Roelofs D."/>
        </authorList>
    </citation>
    <scope>NUCLEOTIDE SEQUENCE [LARGE SCALE GENOMIC DNA]</scope>
    <source>
        <strain evidence="14 15">VU population</strain>
        <tissue evidence="14">Whole body</tissue>
    </source>
</reference>
<gene>
    <name evidence="14" type="ORF">Fcan01_10355</name>
</gene>
<dbReference type="GO" id="GO:0005634">
    <property type="term" value="C:nucleus"/>
    <property type="evidence" value="ECO:0007669"/>
    <property type="project" value="UniProtKB-SubCell"/>
</dbReference>
<dbReference type="InterPro" id="IPR036236">
    <property type="entry name" value="Znf_C2H2_sf"/>
</dbReference>
<organism evidence="14 15">
    <name type="scientific">Folsomia candida</name>
    <name type="common">Springtail</name>
    <dbReference type="NCBI Taxonomy" id="158441"/>
    <lineage>
        <taxon>Eukaryota</taxon>
        <taxon>Metazoa</taxon>
        <taxon>Ecdysozoa</taxon>
        <taxon>Arthropoda</taxon>
        <taxon>Hexapoda</taxon>
        <taxon>Collembola</taxon>
        <taxon>Entomobryomorpha</taxon>
        <taxon>Isotomoidea</taxon>
        <taxon>Isotomidae</taxon>
        <taxon>Proisotominae</taxon>
        <taxon>Folsomia</taxon>
    </lineage>
</organism>
<comment type="subcellular location">
    <subcellularLocation>
        <location evidence="2">Nucleus</location>
    </subcellularLocation>
</comment>
<evidence type="ECO:0000256" key="1">
    <source>
        <dbReference type="ARBA" id="ARBA00003767"/>
    </source>
</evidence>